<dbReference type="RefSeq" id="XP_056559280.1">
    <property type="nucleotide sequence ID" value="XM_056697068.1"/>
</dbReference>
<accession>A0A9W9SQM9</accession>
<keyword evidence="10" id="KW-1185">Reference proteome</keyword>
<evidence type="ECO:0000313" key="10">
    <source>
        <dbReference type="Proteomes" id="UP001147782"/>
    </source>
</evidence>
<dbReference type="Proteomes" id="UP001147782">
    <property type="component" value="Unassembled WGS sequence"/>
</dbReference>
<feature type="domain" description="BRCT" evidence="7">
    <location>
        <begin position="24"/>
        <end position="120"/>
    </location>
</feature>
<feature type="domain" description="PARP catalytic" evidence="8">
    <location>
        <begin position="442"/>
        <end position="650"/>
    </location>
</feature>
<evidence type="ECO:0000259" key="8">
    <source>
        <dbReference type="PROSITE" id="PS51059"/>
    </source>
</evidence>
<keyword evidence="3 5" id="KW-0520">NAD</keyword>
<dbReference type="GO" id="GO:0006302">
    <property type="term" value="P:double-strand break repair"/>
    <property type="evidence" value="ECO:0007669"/>
    <property type="project" value="TreeGrafter"/>
</dbReference>
<feature type="region of interest" description="Disordered" evidence="6">
    <location>
        <begin position="1"/>
        <end position="22"/>
    </location>
</feature>
<dbReference type="EMBL" id="JAPZBS010000002">
    <property type="protein sequence ID" value="KAJ5381709.1"/>
    <property type="molecule type" value="Genomic_DNA"/>
</dbReference>
<evidence type="ECO:0000259" key="7">
    <source>
        <dbReference type="PROSITE" id="PS50172"/>
    </source>
</evidence>
<dbReference type="Pfam" id="PF00533">
    <property type="entry name" value="BRCT"/>
    <property type="match status" value="1"/>
</dbReference>
<protein>
    <recommendedName>
        <fullName evidence="5">Poly [ADP-ribose] polymerase</fullName>
        <shortName evidence="5">PARP</shortName>
        <ecNumber evidence="5">2.4.2.-</ecNumber>
    </recommendedName>
</protein>
<dbReference type="Gene3D" id="3.40.50.10190">
    <property type="entry name" value="BRCT domain"/>
    <property type="match status" value="1"/>
</dbReference>
<name>A0A9W9SQM9_9EURO</name>
<comment type="catalytic activity">
    <reaction evidence="4">
        <text>NAD(+) + (ADP-D-ribosyl)n-acceptor = nicotinamide + (ADP-D-ribosyl)n+1-acceptor + H(+).</text>
        <dbReference type="EC" id="2.4.2.30"/>
    </reaction>
</comment>
<dbReference type="CDD" id="cd00027">
    <property type="entry name" value="BRCT"/>
    <property type="match status" value="1"/>
</dbReference>
<dbReference type="Gene3D" id="3.90.228.10">
    <property type="match status" value="1"/>
</dbReference>
<reference evidence="9" key="2">
    <citation type="journal article" date="2023" name="IMA Fungus">
        <title>Comparative genomic study of the Penicillium genus elucidates a diverse pangenome and 15 lateral gene transfer events.</title>
        <authorList>
            <person name="Petersen C."/>
            <person name="Sorensen T."/>
            <person name="Nielsen M.R."/>
            <person name="Sondergaard T.E."/>
            <person name="Sorensen J.L."/>
            <person name="Fitzpatrick D.A."/>
            <person name="Frisvad J.C."/>
            <person name="Nielsen K.L."/>
        </authorList>
    </citation>
    <scope>NUCLEOTIDE SEQUENCE</scope>
    <source>
        <strain evidence="9">IBT 29864</strain>
    </source>
</reference>
<evidence type="ECO:0000256" key="6">
    <source>
        <dbReference type="SAM" id="MobiDB-lite"/>
    </source>
</evidence>
<evidence type="ECO:0000256" key="1">
    <source>
        <dbReference type="ARBA" id="ARBA00022676"/>
    </source>
</evidence>
<dbReference type="OrthoDB" id="2017365at2759"/>
<dbReference type="PROSITE" id="PS50172">
    <property type="entry name" value="BRCT"/>
    <property type="match status" value="1"/>
</dbReference>
<dbReference type="GO" id="GO:0003950">
    <property type="term" value="F:NAD+ poly-ADP-ribosyltransferase activity"/>
    <property type="evidence" value="ECO:0007669"/>
    <property type="project" value="UniProtKB-UniRule"/>
</dbReference>
<organism evidence="9 10">
    <name type="scientific">Penicillium cataractarum</name>
    <dbReference type="NCBI Taxonomy" id="2100454"/>
    <lineage>
        <taxon>Eukaryota</taxon>
        <taxon>Fungi</taxon>
        <taxon>Dikarya</taxon>
        <taxon>Ascomycota</taxon>
        <taxon>Pezizomycotina</taxon>
        <taxon>Eurotiomycetes</taxon>
        <taxon>Eurotiomycetidae</taxon>
        <taxon>Eurotiales</taxon>
        <taxon>Aspergillaceae</taxon>
        <taxon>Penicillium</taxon>
    </lineage>
</organism>
<gene>
    <name evidence="9" type="ORF">N7496_004137</name>
</gene>
<evidence type="ECO:0000256" key="3">
    <source>
        <dbReference type="ARBA" id="ARBA00023027"/>
    </source>
</evidence>
<dbReference type="AlphaFoldDB" id="A0A9W9SQM9"/>
<proteinExistence type="predicted"/>
<evidence type="ECO:0000256" key="4">
    <source>
        <dbReference type="ARBA" id="ARBA00033987"/>
    </source>
</evidence>
<keyword evidence="2 5" id="KW-0808">Transferase</keyword>
<dbReference type="EC" id="2.4.2.-" evidence="5"/>
<dbReference type="GO" id="GO:0005730">
    <property type="term" value="C:nucleolus"/>
    <property type="evidence" value="ECO:0007669"/>
    <property type="project" value="TreeGrafter"/>
</dbReference>
<sequence length="650" mass="72452">MEARMVVGPPPAARNQSRKQAAQGNKNAFEGIVISTSGKIPDYKHDDIQAKIEACGAKFEKLRISDCTHLITTAECYHSKDVPAKITQAQQTPNCKIVSLDWLLESIKEKRPLDSKGFLIRALGGKRLVSTSTTSTSKANLKRKRSADLSHSQLKCKMNGKHRVLAKRDMLSALVDRASHPKDKIKGLAVWINENDEILDATMLEPSSMLQTPTRPPAATIKIIRIQLIADIEGDKYHTYIRETTISRQTPKSLGSTSIRSKVTSKGFGDISSAIRQFEIAFEQRTGLTWSARSTKPKHSKAVFIHLKTQDNQKKLDSAVSNVLSKLVAPENLPTIKAELLKPYPNRLLGREEGLAEHFLPTAIGLLDKISEAQIQAQGGSDADKTLESSLTQCFLELFWQDDVPLPHKITSISETRSHIEDLRNIRAIEDASNKKGKLNAPAFRHIFDLLHLAAMIPVREHTDEYKFLAGYFRQSFFAGPVTILDIFQIERQGEAQQFSRSRKSSEISSSHRRLLWHGSPVSNFPSILRHGLRIGPSDGIFFADLAGKSLSYCCASPGQHAFMLLSEVELGQTSPYTIGYTSAGKVNSYFIDGQSHAKWCDAGCVHPDLKGVQIPDMNSNHDYQRPGKEYITVNPAQVRQRYLFHIKPN</sequence>
<dbReference type="SMART" id="SM00292">
    <property type="entry name" value="BRCT"/>
    <property type="match status" value="1"/>
</dbReference>
<keyword evidence="1 5" id="KW-0328">Glycosyltransferase</keyword>
<dbReference type="InterPro" id="IPR001357">
    <property type="entry name" value="BRCT_dom"/>
</dbReference>
<dbReference type="GO" id="GO:0070212">
    <property type="term" value="P:protein poly-ADP-ribosylation"/>
    <property type="evidence" value="ECO:0007669"/>
    <property type="project" value="TreeGrafter"/>
</dbReference>
<dbReference type="Pfam" id="PF00644">
    <property type="entry name" value="PARP"/>
    <property type="match status" value="1"/>
</dbReference>
<reference evidence="9" key="1">
    <citation type="submission" date="2022-11" db="EMBL/GenBank/DDBJ databases">
        <authorList>
            <person name="Petersen C."/>
        </authorList>
    </citation>
    <scope>NUCLEOTIDE SEQUENCE</scope>
    <source>
        <strain evidence="9">IBT 29864</strain>
    </source>
</reference>
<dbReference type="InterPro" id="IPR012317">
    <property type="entry name" value="Poly(ADP-ribose)pol_cat_dom"/>
</dbReference>
<dbReference type="InterPro" id="IPR036420">
    <property type="entry name" value="BRCT_dom_sf"/>
</dbReference>
<dbReference type="PANTHER" id="PTHR10459:SF60">
    <property type="entry name" value="POLY [ADP-RIBOSE] POLYMERASE 2"/>
    <property type="match status" value="1"/>
</dbReference>
<dbReference type="PROSITE" id="PS51059">
    <property type="entry name" value="PARP_CATALYTIC"/>
    <property type="match status" value="1"/>
</dbReference>
<evidence type="ECO:0000256" key="5">
    <source>
        <dbReference type="RuleBase" id="RU362114"/>
    </source>
</evidence>
<dbReference type="PANTHER" id="PTHR10459">
    <property type="entry name" value="DNA LIGASE"/>
    <property type="match status" value="1"/>
</dbReference>
<comment type="caution">
    <text evidence="9">The sequence shown here is derived from an EMBL/GenBank/DDBJ whole genome shotgun (WGS) entry which is preliminary data.</text>
</comment>
<dbReference type="GeneID" id="81436245"/>
<dbReference type="SUPFAM" id="SSF56399">
    <property type="entry name" value="ADP-ribosylation"/>
    <property type="match status" value="1"/>
</dbReference>
<dbReference type="InterPro" id="IPR050800">
    <property type="entry name" value="ARTD/PARP"/>
</dbReference>
<evidence type="ECO:0000313" key="9">
    <source>
        <dbReference type="EMBL" id="KAJ5381709.1"/>
    </source>
</evidence>
<dbReference type="GO" id="GO:1990404">
    <property type="term" value="F:NAD+-protein mono-ADP-ribosyltransferase activity"/>
    <property type="evidence" value="ECO:0007669"/>
    <property type="project" value="TreeGrafter"/>
</dbReference>
<dbReference type="SUPFAM" id="SSF52113">
    <property type="entry name" value="BRCT domain"/>
    <property type="match status" value="1"/>
</dbReference>
<evidence type="ECO:0000256" key="2">
    <source>
        <dbReference type="ARBA" id="ARBA00022679"/>
    </source>
</evidence>